<dbReference type="eggNOG" id="ENOG502ZFFV">
    <property type="taxonomic scope" value="Bacteria"/>
</dbReference>
<keyword evidence="4" id="KW-1185">Reference proteome</keyword>
<feature type="region of interest" description="Disordered" evidence="1">
    <location>
        <begin position="296"/>
        <end position="323"/>
    </location>
</feature>
<keyword evidence="2" id="KW-0732">Signal</keyword>
<comment type="caution">
    <text evidence="3">The sequence shown here is derived from an EMBL/GenBank/DDBJ whole genome shotgun (WGS) entry which is preliminary data.</text>
</comment>
<evidence type="ECO:0000313" key="3">
    <source>
        <dbReference type="EMBL" id="EDM74304.1"/>
    </source>
</evidence>
<dbReference type="Proteomes" id="UP000005801">
    <property type="component" value="Unassembled WGS sequence"/>
</dbReference>
<feature type="signal peptide" evidence="2">
    <location>
        <begin position="1"/>
        <end position="19"/>
    </location>
</feature>
<proteinExistence type="predicted"/>
<evidence type="ECO:0000256" key="1">
    <source>
        <dbReference type="SAM" id="MobiDB-lite"/>
    </source>
</evidence>
<gene>
    <name evidence="3" type="ORF">PPSIR1_09356</name>
</gene>
<evidence type="ECO:0008006" key="5">
    <source>
        <dbReference type="Google" id="ProtNLM"/>
    </source>
</evidence>
<dbReference type="OrthoDB" id="5393649at2"/>
<dbReference type="AlphaFoldDB" id="A6GIL8"/>
<dbReference type="EMBL" id="ABCS01000138">
    <property type="protein sequence ID" value="EDM74304.1"/>
    <property type="molecule type" value="Genomic_DNA"/>
</dbReference>
<accession>A6GIL8</accession>
<name>A6GIL8_9BACT</name>
<feature type="region of interest" description="Disordered" evidence="1">
    <location>
        <begin position="26"/>
        <end position="94"/>
    </location>
</feature>
<feature type="compositionally biased region" description="Low complexity" evidence="1">
    <location>
        <begin position="60"/>
        <end position="75"/>
    </location>
</feature>
<evidence type="ECO:0000256" key="2">
    <source>
        <dbReference type="SAM" id="SignalP"/>
    </source>
</evidence>
<dbReference type="PROSITE" id="PS51257">
    <property type="entry name" value="PROKAR_LIPOPROTEIN"/>
    <property type="match status" value="1"/>
</dbReference>
<feature type="chain" id="PRO_5002697506" description="Lipoprotein" evidence="2">
    <location>
        <begin position="20"/>
        <end position="323"/>
    </location>
</feature>
<organism evidence="3 4">
    <name type="scientific">Plesiocystis pacifica SIR-1</name>
    <dbReference type="NCBI Taxonomy" id="391625"/>
    <lineage>
        <taxon>Bacteria</taxon>
        <taxon>Pseudomonadati</taxon>
        <taxon>Myxococcota</taxon>
        <taxon>Polyangia</taxon>
        <taxon>Nannocystales</taxon>
        <taxon>Nannocystaceae</taxon>
        <taxon>Plesiocystis</taxon>
    </lineage>
</organism>
<reference evidence="3 4" key="1">
    <citation type="submission" date="2007-06" db="EMBL/GenBank/DDBJ databases">
        <authorList>
            <person name="Shimkets L."/>
            <person name="Ferriera S."/>
            <person name="Johnson J."/>
            <person name="Kravitz S."/>
            <person name="Beeson K."/>
            <person name="Sutton G."/>
            <person name="Rogers Y.-H."/>
            <person name="Friedman R."/>
            <person name="Frazier M."/>
            <person name="Venter J.C."/>
        </authorList>
    </citation>
    <scope>NUCLEOTIDE SEQUENCE [LARGE SCALE GENOMIC DNA]</scope>
    <source>
        <strain evidence="3 4">SIR-1</strain>
    </source>
</reference>
<protein>
    <recommendedName>
        <fullName evidence="5">Lipoprotein</fullName>
    </recommendedName>
</protein>
<sequence>MRSHVPLLLAASCVLLVGACNKVSDSTHVPLGTESVESEGSRGSGGRKAEARSGWDDWDGAATAGEAAPAPAADASVDRSRSDRKRDRVAMEEADIAENHSPGLGTAYGEHRRSHIESVGFRRSDPSRPDVVFTIRYDDAAGVRSAARARRTRAWSDEARRDEDGLTFALLDAGEEILPAAAVGAELYAVGRPNQRYMLAVANGTSSAFELVASVDGLDVIDGGRASFDKRGYVIDPFSSVVIEGWRTSEEAVAAFRFSSLEDSYAERMGDGRNVGVIGAALFREAPVEEWRSWEDDRPSWDRWRGSEDETWRRESADPFPGN</sequence>
<feature type="compositionally biased region" description="Basic and acidic residues" evidence="1">
    <location>
        <begin position="296"/>
        <end position="317"/>
    </location>
</feature>
<feature type="compositionally biased region" description="Basic and acidic residues" evidence="1">
    <location>
        <begin position="76"/>
        <end position="91"/>
    </location>
</feature>
<dbReference type="STRING" id="391625.PPSIR1_09356"/>
<evidence type="ECO:0000313" key="4">
    <source>
        <dbReference type="Proteomes" id="UP000005801"/>
    </source>
</evidence>
<dbReference type="RefSeq" id="WP_006976554.1">
    <property type="nucleotide sequence ID" value="NZ_ABCS01000138.1"/>
</dbReference>